<protein>
    <recommendedName>
        <fullName evidence="4">Nuclear pore protein</fullName>
    </recommendedName>
</protein>
<keyword evidence="4" id="KW-0813">Transport</keyword>
<keyword evidence="3 4" id="KW-0539">Nucleus</keyword>
<evidence type="ECO:0000256" key="3">
    <source>
        <dbReference type="ARBA" id="ARBA00023242"/>
    </source>
</evidence>
<proteinExistence type="inferred from homology"/>
<comment type="subcellular location">
    <subcellularLocation>
        <location evidence="1">Nucleus envelope</location>
    </subcellularLocation>
    <subcellularLocation>
        <location evidence="4">Nucleus</location>
        <location evidence="4">Nuclear pore complex</location>
    </subcellularLocation>
</comment>
<dbReference type="KEGG" id="zmk:HG535_0H01830"/>
<dbReference type="EMBL" id="CP058611">
    <property type="protein sequence ID" value="QLG74856.1"/>
    <property type="molecule type" value="Genomic_DNA"/>
</dbReference>
<dbReference type="Pfam" id="PF04097">
    <property type="entry name" value="Nic96"/>
    <property type="match status" value="1"/>
</dbReference>
<keyword evidence="4" id="KW-0509">mRNA transport</keyword>
<evidence type="ECO:0000256" key="1">
    <source>
        <dbReference type="ARBA" id="ARBA00004259"/>
    </source>
</evidence>
<name>A0A7H9B909_ZYGMR</name>
<organism evidence="5 6">
    <name type="scientific">Zygotorulaspora mrakii</name>
    <name type="common">Zygosaccharomyces mrakii</name>
    <dbReference type="NCBI Taxonomy" id="42260"/>
    <lineage>
        <taxon>Eukaryota</taxon>
        <taxon>Fungi</taxon>
        <taxon>Dikarya</taxon>
        <taxon>Ascomycota</taxon>
        <taxon>Saccharomycotina</taxon>
        <taxon>Saccharomycetes</taxon>
        <taxon>Saccharomycetales</taxon>
        <taxon>Saccharomycetaceae</taxon>
        <taxon>Zygotorulaspora</taxon>
    </lineage>
</organism>
<dbReference type="GO" id="GO:0005643">
    <property type="term" value="C:nuclear pore"/>
    <property type="evidence" value="ECO:0007669"/>
    <property type="project" value="UniProtKB-SubCell"/>
</dbReference>
<keyword evidence="4" id="KW-0906">Nuclear pore complex</keyword>
<evidence type="ECO:0000313" key="5">
    <source>
        <dbReference type="EMBL" id="QLG74856.1"/>
    </source>
</evidence>
<gene>
    <name evidence="5" type="ORF">HG535_0H01830</name>
</gene>
<dbReference type="GO" id="GO:0016973">
    <property type="term" value="P:poly(A)+ mRNA export from nucleus"/>
    <property type="evidence" value="ECO:0007669"/>
    <property type="project" value="TreeGrafter"/>
</dbReference>
<dbReference type="GeneID" id="59238659"/>
<keyword evidence="4" id="KW-0653">Protein transport</keyword>
<keyword evidence="6" id="KW-1185">Reference proteome</keyword>
<dbReference type="PANTHER" id="PTHR11225">
    <property type="entry name" value="NUCLEAR PORE COMPLEX PROTEIN NUP93 NUCLEOPORIN NUP93 DEAD EYE PROTEIN"/>
    <property type="match status" value="1"/>
</dbReference>
<evidence type="ECO:0000256" key="2">
    <source>
        <dbReference type="ARBA" id="ARBA00010186"/>
    </source>
</evidence>
<reference evidence="5 6" key="1">
    <citation type="submission" date="2020-07" db="EMBL/GenBank/DDBJ databases">
        <title>The yeast mating-type switching endonuclease HO is a domesticated member of an unorthodox homing genetic element family.</title>
        <authorList>
            <person name="Coughlan A.Y."/>
            <person name="Lombardi L."/>
            <person name="Braun-Galleani S."/>
            <person name="Martos A.R."/>
            <person name="Galeote V."/>
            <person name="Bigey F."/>
            <person name="Dequin S."/>
            <person name="Byrne K.P."/>
            <person name="Wolfe K.H."/>
        </authorList>
    </citation>
    <scope>NUCLEOTIDE SEQUENCE [LARGE SCALE GENOMIC DNA]</scope>
    <source>
        <strain evidence="5 6">NRRL Y-6702</strain>
    </source>
</reference>
<sequence length="878" mass="100192">MKTSLTAKDHPLCKGLMISSISQMSSGVDTKLLKTNTDSSESFKGSAKVLSELLESSKNISAASSELGSIQLSVNEIRRRAHELRKKTDVEKDYTKAHYLLAGSGLALEDVDTSLNNLQSSQLLEQTVPNQSTEGEIDTYLKVRKDENILSSIENLLSMAAKDFDSFVNQNLNLDWEQRKEEVRENFGILVKRKAALDYKNMAPLNPKLPTWGSRGTGILNGEGARLNVNENYAVREKFENYAKIMHKFNSARQAKQEFALTHEFLNAVTSLGDSQNRQLLESWNILEGLKRNPNIIETAKIYLQKQFFDYVGNLYKKNLNEGLPTNINKIKSFIFFKLRNPNNTWKFGNLTIVNGVPIWALIFYLLRAGLIPEALEVAVNNKASFKKVEQSFVTYIKAYASSKDHKLPIEFSTRLHTEYSQHIKSALDGDPFRLAVYKIIGRCDLTRKNISSVTLSIEDWLWIHFMLIKDDVAGNDPVYERYSLEDFQNIITSYGAERFTNYYLQVLILSGLYELAIQYAYSINEIDAVHLAIGLADQNLLSICTHEGRTNKDPKNDSELITLEDNQRKINFTKILGNYTTSFKYSDPRIAAEYLILISLVNTPQQIRLCHEALTELVLETKEFTVLLGKINRDGTRIPGIIEERRPLLYLSDEKEFLYTITEQAARRADEDGRIHDSLLLYQLSEEYNIVISIVNAMLSDLLSNTDLDQPLLTIDDNSETSPILIAKKLVSIYMDNLEISKKIHTRNKETCILLLKLTDARRTYHAHQWQNTLAQIEELEIIPFADEISARKKAQEFSSLNENIIKNIPSLLIMTMSCIFNLIQDLNKSDYRSVTKEQQVLALKNISKNCMIYAGIIQYKMPRETYSTMIKLDIGM</sequence>
<evidence type="ECO:0000256" key="4">
    <source>
        <dbReference type="RuleBase" id="RU364035"/>
    </source>
</evidence>
<keyword evidence="4" id="KW-0472">Membrane</keyword>
<dbReference type="InterPro" id="IPR007231">
    <property type="entry name" value="Nucleoporin_int_Nup93/Nic96"/>
</dbReference>
<dbReference type="PANTHER" id="PTHR11225:SF4">
    <property type="entry name" value="NUCLEAR PORE COMPLEX PROTEIN NUP93"/>
    <property type="match status" value="1"/>
</dbReference>
<accession>A0A7H9B909</accession>
<dbReference type="RefSeq" id="XP_037146581.1">
    <property type="nucleotide sequence ID" value="XM_037290686.1"/>
</dbReference>
<dbReference type="GO" id="GO:0006606">
    <property type="term" value="P:protein import into nucleus"/>
    <property type="evidence" value="ECO:0007669"/>
    <property type="project" value="TreeGrafter"/>
</dbReference>
<dbReference type="Proteomes" id="UP000509704">
    <property type="component" value="Chromosome 8"/>
</dbReference>
<dbReference type="GO" id="GO:0017056">
    <property type="term" value="F:structural constituent of nuclear pore"/>
    <property type="evidence" value="ECO:0007669"/>
    <property type="project" value="InterPro"/>
</dbReference>
<comment type="similarity">
    <text evidence="2 4">Belongs to the nucleoporin interacting component (NIC) family.</text>
</comment>
<dbReference type="OrthoDB" id="1918363at2759"/>
<dbReference type="AlphaFoldDB" id="A0A7H9B909"/>
<evidence type="ECO:0000313" key="6">
    <source>
        <dbReference type="Proteomes" id="UP000509704"/>
    </source>
</evidence>
<keyword evidence="4" id="KW-0811">Translocation</keyword>